<dbReference type="InterPro" id="IPR011009">
    <property type="entry name" value="Kinase-like_dom_sf"/>
</dbReference>
<comment type="catalytic activity">
    <reaction evidence="8">
        <text>L-threonyl-[protein] + ATP = O-phospho-L-threonyl-[protein] + ADP + H(+)</text>
        <dbReference type="Rhea" id="RHEA:46608"/>
        <dbReference type="Rhea" id="RHEA-COMP:11060"/>
        <dbReference type="Rhea" id="RHEA-COMP:11605"/>
        <dbReference type="ChEBI" id="CHEBI:15378"/>
        <dbReference type="ChEBI" id="CHEBI:30013"/>
        <dbReference type="ChEBI" id="CHEBI:30616"/>
        <dbReference type="ChEBI" id="CHEBI:61977"/>
        <dbReference type="ChEBI" id="CHEBI:456216"/>
        <dbReference type="EC" id="2.7.11.1"/>
    </reaction>
</comment>
<feature type="compositionally biased region" description="Low complexity" evidence="11">
    <location>
        <begin position="197"/>
        <end position="209"/>
    </location>
</feature>
<proteinExistence type="predicted"/>
<evidence type="ECO:0000256" key="10">
    <source>
        <dbReference type="PROSITE-ProRule" id="PRU00169"/>
    </source>
</evidence>
<dbReference type="GO" id="GO:1901992">
    <property type="term" value="P:positive regulation of mitotic cell cycle phase transition"/>
    <property type="evidence" value="ECO:0007669"/>
    <property type="project" value="UniProtKB-ARBA"/>
</dbReference>
<name>A0AA91Q274_CLALS</name>
<keyword evidence="4" id="KW-0808">Transferase</keyword>
<dbReference type="SMART" id="SM00448">
    <property type="entry name" value="REC"/>
    <property type="match status" value="1"/>
</dbReference>
<dbReference type="GO" id="GO:0036180">
    <property type="term" value="P:filamentous growth of a population of unicellular organisms in response to biotic stimulus"/>
    <property type="evidence" value="ECO:0007669"/>
    <property type="project" value="UniProtKB-ARBA"/>
</dbReference>
<dbReference type="GO" id="GO:0000160">
    <property type="term" value="P:phosphorelay signal transduction system"/>
    <property type="evidence" value="ECO:0007669"/>
    <property type="project" value="InterPro"/>
</dbReference>
<feature type="compositionally biased region" description="Polar residues" evidence="11">
    <location>
        <begin position="1286"/>
        <end position="1295"/>
    </location>
</feature>
<feature type="compositionally biased region" description="Polar residues" evidence="11">
    <location>
        <begin position="724"/>
        <end position="739"/>
    </location>
</feature>
<evidence type="ECO:0000313" key="15">
    <source>
        <dbReference type="EMBL" id="OVF09596.1"/>
    </source>
</evidence>
<dbReference type="InterPro" id="IPR000961">
    <property type="entry name" value="AGC-kinase_C"/>
</dbReference>
<evidence type="ECO:0000256" key="1">
    <source>
        <dbReference type="ARBA" id="ARBA00012513"/>
    </source>
</evidence>
<feature type="compositionally biased region" description="Basic and acidic residues" evidence="11">
    <location>
        <begin position="516"/>
        <end position="529"/>
    </location>
</feature>
<feature type="compositionally biased region" description="Low complexity" evidence="11">
    <location>
        <begin position="1358"/>
        <end position="1367"/>
    </location>
</feature>
<evidence type="ECO:0000256" key="8">
    <source>
        <dbReference type="ARBA" id="ARBA00047899"/>
    </source>
</evidence>
<dbReference type="Gene3D" id="3.40.50.2300">
    <property type="match status" value="1"/>
</dbReference>
<feature type="region of interest" description="Disordered" evidence="11">
    <location>
        <begin position="1004"/>
        <end position="1067"/>
    </location>
</feature>
<feature type="compositionally biased region" description="Low complexity" evidence="11">
    <location>
        <begin position="740"/>
        <end position="785"/>
    </location>
</feature>
<evidence type="ECO:0000256" key="7">
    <source>
        <dbReference type="ARBA" id="ARBA00022840"/>
    </source>
</evidence>
<dbReference type="EC" id="2.7.11.1" evidence="1"/>
<feature type="compositionally biased region" description="Polar residues" evidence="11">
    <location>
        <begin position="157"/>
        <end position="169"/>
    </location>
</feature>
<dbReference type="GO" id="GO:0005634">
    <property type="term" value="C:nucleus"/>
    <property type="evidence" value="ECO:0007669"/>
    <property type="project" value="TreeGrafter"/>
</dbReference>
<evidence type="ECO:0000256" key="4">
    <source>
        <dbReference type="ARBA" id="ARBA00022679"/>
    </source>
</evidence>
<dbReference type="Pfam" id="PF00072">
    <property type="entry name" value="Response_reg"/>
    <property type="match status" value="1"/>
</dbReference>
<dbReference type="PANTHER" id="PTHR24356">
    <property type="entry name" value="SERINE/THREONINE-PROTEIN KINASE"/>
    <property type="match status" value="1"/>
</dbReference>
<evidence type="ECO:0000259" key="12">
    <source>
        <dbReference type="PROSITE" id="PS50011"/>
    </source>
</evidence>
<comment type="caution">
    <text evidence="15">The sequence shown here is derived from an EMBL/GenBank/DDBJ whole genome shotgun (WGS) entry which is preliminary data.</text>
</comment>
<keyword evidence="2" id="KW-0723">Serine/threonine-protein kinase</keyword>
<feature type="compositionally biased region" description="Low complexity" evidence="11">
    <location>
        <begin position="710"/>
        <end position="723"/>
    </location>
</feature>
<organism evidence="15 16">
    <name type="scientific">Clavispora lusitaniae</name>
    <name type="common">Candida lusitaniae</name>
    <dbReference type="NCBI Taxonomy" id="36911"/>
    <lineage>
        <taxon>Eukaryota</taxon>
        <taxon>Fungi</taxon>
        <taxon>Dikarya</taxon>
        <taxon>Ascomycota</taxon>
        <taxon>Saccharomycotina</taxon>
        <taxon>Pichiomycetes</taxon>
        <taxon>Metschnikowiaceae</taxon>
        <taxon>Clavispora</taxon>
    </lineage>
</organism>
<dbReference type="KEGG" id="clus:A9F13_04g00715"/>
<evidence type="ECO:0000256" key="11">
    <source>
        <dbReference type="SAM" id="MobiDB-lite"/>
    </source>
</evidence>
<dbReference type="PROSITE" id="PS00108">
    <property type="entry name" value="PROTEIN_KINASE_ST"/>
    <property type="match status" value="1"/>
</dbReference>
<dbReference type="PROSITE" id="PS50011">
    <property type="entry name" value="PROTEIN_KINASE_DOM"/>
    <property type="match status" value="1"/>
</dbReference>
<dbReference type="PANTHER" id="PTHR24356:SF1">
    <property type="entry name" value="SERINE_THREONINE-PROTEIN KINASE GREATWALL"/>
    <property type="match status" value="1"/>
</dbReference>
<feature type="region of interest" description="Disordered" evidence="11">
    <location>
        <begin position="516"/>
        <end position="638"/>
    </location>
</feature>
<accession>A0AA91Q274</accession>
<dbReference type="Gene3D" id="1.10.510.10">
    <property type="entry name" value="Transferase(Phosphotransferase) domain 1"/>
    <property type="match status" value="2"/>
</dbReference>
<feature type="compositionally biased region" description="Polar residues" evidence="11">
    <location>
        <begin position="680"/>
        <end position="693"/>
    </location>
</feature>
<feature type="compositionally biased region" description="Polar residues" evidence="11">
    <location>
        <begin position="786"/>
        <end position="796"/>
    </location>
</feature>
<dbReference type="GO" id="GO:1900445">
    <property type="term" value="P:positive regulation of filamentous growth of a population of unicellular organisms in response to biotic stimulus"/>
    <property type="evidence" value="ECO:0007669"/>
    <property type="project" value="UniProtKB-ARBA"/>
</dbReference>
<feature type="domain" description="Response regulatory" evidence="13">
    <location>
        <begin position="1488"/>
        <end position="1602"/>
    </location>
</feature>
<feature type="compositionally biased region" description="Polar residues" evidence="11">
    <location>
        <begin position="1418"/>
        <end position="1431"/>
    </location>
</feature>
<keyword evidence="7" id="KW-0067">ATP-binding</keyword>
<feature type="compositionally biased region" description="Low complexity" evidence="11">
    <location>
        <begin position="1432"/>
        <end position="1441"/>
    </location>
</feature>
<feature type="compositionally biased region" description="Polar residues" evidence="11">
    <location>
        <begin position="565"/>
        <end position="589"/>
    </location>
</feature>
<feature type="compositionally biased region" description="Polar residues" evidence="11">
    <location>
        <begin position="530"/>
        <end position="557"/>
    </location>
</feature>
<feature type="domain" description="AGC-kinase C-terminal" evidence="14">
    <location>
        <begin position="1216"/>
        <end position="1327"/>
    </location>
</feature>
<dbReference type="InterPro" id="IPR050236">
    <property type="entry name" value="Ser_Thr_kinase_AGC"/>
</dbReference>
<dbReference type="PROSITE" id="PS50110">
    <property type="entry name" value="RESPONSE_REGULATORY"/>
    <property type="match status" value="1"/>
</dbReference>
<gene>
    <name evidence="15" type="ORF">A9F13_04g00715</name>
</gene>
<keyword evidence="5" id="KW-0547">Nucleotide-binding</keyword>
<dbReference type="FunFam" id="1.10.510.10:FF:000340">
    <property type="entry name" value="Serine threonine protein kinase"/>
    <property type="match status" value="1"/>
</dbReference>
<feature type="compositionally biased region" description="Polar residues" evidence="11">
    <location>
        <begin position="1344"/>
        <end position="1357"/>
    </location>
</feature>
<evidence type="ECO:0000259" key="14">
    <source>
        <dbReference type="PROSITE" id="PS51285"/>
    </source>
</evidence>
<dbReference type="GO" id="GO:0004674">
    <property type="term" value="F:protein serine/threonine kinase activity"/>
    <property type="evidence" value="ECO:0007669"/>
    <property type="project" value="UniProtKB-KW"/>
</dbReference>
<feature type="region of interest" description="Disordered" evidence="11">
    <location>
        <begin position="1339"/>
        <end position="1450"/>
    </location>
</feature>
<dbReference type="SUPFAM" id="SSF52172">
    <property type="entry name" value="CheY-like"/>
    <property type="match status" value="1"/>
</dbReference>
<dbReference type="FunFam" id="3.30.200.20:FF:001008">
    <property type="entry name" value="Serine/threonine-protein kinase cek1"/>
    <property type="match status" value="1"/>
</dbReference>
<feature type="compositionally biased region" description="Low complexity" evidence="11">
    <location>
        <begin position="623"/>
        <end position="634"/>
    </location>
</feature>
<feature type="compositionally biased region" description="Low complexity" evidence="11">
    <location>
        <begin position="1042"/>
        <end position="1058"/>
    </location>
</feature>
<feature type="domain" description="Protein kinase" evidence="12">
    <location>
        <begin position="800"/>
        <end position="1215"/>
    </location>
</feature>
<evidence type="ECO:0000256" key="3">
    <source>
        <dbReference type="ARBA" id="ARBA00022553"/>
    </source>
</evidence>
<reference evidence="15 16" key="1">
    <citation type="submission" date="2017-04" db="EMBL/GenBank/DDBJ databases">
        <title>Draft genome of the yeast Clavispora lusitaniae type strain CBS 6936.</title>
        <authorList>
            <person name="Durrens P."/>
            <person name="Klopp C."/>
            <person name="Biteau N."/>
            <person name="Fitton-Ouhabi V."/>
            <person name="Dementhon K."/>
            <person name="Accoceberry I."/>
            <person name="Sherman D.J."/>
            <person name="Noel T."/>
        </authorList>
    </citation>
    <scope>NUCLEOTIDE SEQUENCE [LARGE SCALE GENOMIC DNA]</scope>
    <source>
        <strain evidence="15 16">CBS 6936</strain>
    </source>
</reference>
<keyword evidence="6" id="KW-0418">Kinase</keyword>
<dbReference type="Gene3D" id="3.30.200.20">
    <property type="entry name" value="Phosphorylase Kinase, domain 1"/>
    <property type="match status" value="2"/>
</dbReference>
<dbReference type="PROSITE" id="PS51285">
    <property type="entry name" value="AGC_KINASE_CTER"/>
    <property type="match status" value="1"/>
</dbReference>
<feature type="region of interest" description="Disordered" evidence="11">
    <location>
        <begin position="1"/>
        <end position="27"/>
    </location>
</feature>
<protein>
    <recommendedName>
        <fullName evidence="1">non-specific serine/threonine protein kinase</fullName>
        <ecNumber evidence="1">2.7.11.1</ecNumber>
    </recommendedName>
</protein>
<comment type="catalytic activity">
    <reaction evidence="9">
        <text>L-seryl-[protein] + ATP = O-phospho-L-seryl-[protein] + ADP + H(+)</text>
        <dbReference type="Rhea" id="RHEA:17989"/>
        <dbReference type="Rhea" id="RHEA-COMP:9863"/>
        <dbReference type="Rhea" id="RHEA-COMP:11604"/>
        <dbReference type="ChEBI" id="CHEBI:15378"/>
        <dbReference type="ChEBI" id="CHEBI:29999"/>
        <dbReference type="ChEBI" id="CHEBI:30616"/>
        <dbReference type="ChEBI" id="CHEBI:83421"/>
        <dbReference type="ChEBI" id="CHEBI:456216"/>
        <dbReference type="EC" id="2.7.11.1"/>
    </reaction>
</comment>
<feature type="compositionally biased region" description="Basic and acidic residues" evidence="11">
    <location>
        <begin position="171"/>
        <end position="186"/>
    </location>
</feature>
<dbReference type="CDD" id="cd17546">
    <property type="entry name" value="REC_hyHK_CKI1_RcsC-like"/>
    <property type="match status" value="1"/>
</dbReference>
<dbReference type="GO" id="GO:0006950">
    <property type="term" value="P:response to stress"/>
    <property type="evidence" value="ECO:0007669"/>
    <property type="project" value="UniProtKB-ARBA"/>
</dbReference>
<dbReference type="EMBL" id="LYUB02000004">
    <property type="protein sequence ID" value="OVF09596.1"/>
    <property type="molecule type" value="Genomic_DNA"/>
</dbReference>
<dbReference type="InterPro" id="IPR001789">
    <property type="entry name" value="Sig_transdc_resp-reg_receiver"/>
</dbReference>
<dbReference type="GO" id="GO:0005737">
    <property type="term" value="C:cytoplasm"/>
    <property type="evidence" value="ECO:0007669"/>
    <property type="project" value="TreeGrafter"/>
</dbReference>
<dbReference type="SUPFAM" id="SSF56112">
    <property type="entry name" value="Protein kinase-like (PK-like)"/>
    <property type="match status" value="1"/>
</dbReference>
<dbReference type="InterPro" id="IPR011006">
    <property type="entry name" value="CheY-like_superfamily"/>
</dbReference>
<evidence type="ECO:0000256" key="2">
    <source>
        <dbReference type="ARBA" id="ARBA00022527"/>
    </source>
</evidence>
<dbReference type="Proteomes" id="UP000195602">
    <property type="component" value="Unassembled WGS sequence"/>
</dbReference>
<evidence type="ECO:0000256" key="9">
    <source>
        <dbReference type="ARBA" id="ARBA00048679"/>
    </source>
</evidence>
<dbReference type="Pfam" id="PF00069">
    <property type="entry name" value="Pkinase"/>
    <property type="match status" value="2"/>
</dbReference>
<dbReference type="InterPro" id="IPR008271">
    <property type="entry name" value="Ser/Thr_kinase_AS"/>
</dbReference>
<keyword evidence="3" id="KW-0597">Phosphoprotein</keyword>
<evidence type="ECO:0000256" key="6">
    <source>
        <dbReference type="ARBA" id="ARBA00022777"/>
    </source>
</evidence>
<dbReference type="InterPro" id="IPR000719">
    <property type="entry name" value="Prot_kinase_dom"/>
</dbReference>
<evidence type="ECO:0000259" key="13">
    <source>
        <dbReference type="PROSITE" id="PS50110"/>
    </source>
</evidence>
<sequence length="1614" mass="177513">MDSNTPRPFHVPTFNAPEQHLRDLDRSVSPCEIPNATSLAEEQKKAKPGSVLVPLEKEQVDLREASADSSTVVMELDLDCNLRYISSNWENMVGTSVKKILNKPISNILIGSSEADLRVFSDAMAQMMCDNASYKVKFVTATNDRNDACDDSDPEEQQQGGEASDQAMSEQKCEDHTIEESNRDVETSGSTAGSNGGHSPPSSVSSRVSNNGGIIELEAQGILINDPNTRLPTHSIWTVRPFVRIDLELTIPPALVDLLGFGSEIFEGYLLNLREAGIIDENSVPEPKTVLCRICETNIPAWFIEKHSDLCLLEHKVKEDLQLAHDLIADQRDLVFKISESLWLQQYDSHSGSSSPCSSTSSLSSSPSSNKAFHTYKDLPLPCMSPDIGLIRNMSKTPEQPYFQSSKKFPFGILQKLIEYCDEALLINPADKSEETGELSFSPKTEHAIGVMMNWKPLETSDPAINAIVEDVQRLVVDKVDILTRLISIDQYSDKIKQEVDELVLQSVKETVAKIREKTREQENPDSIHRTSLTGPGSSKSVFSLEETVTPNLQNSDVMAISDPVSPNESSSEVKLHSPQPSRIRSPTSKMLGDTYFRDSGAKSPFRSITPRDLLRERPVDLSRSNSSLSPSSSYPGLKAVVDSLNDLELSKTPEDPLKSGSSLSSPRKHLSPVPYVERQSLSTLQKNVTTRLDSPPLISGSRESSLAQPFVSRPSVSDSSSFCLTPNTERLTNPLVSENSPNQLTSTNSQSSNSPAFRVATPSAPARSSFTSSSKPPLSPLLVSQTPTMKPSSGGTKDYEIIKAISKGAFGSVFLAKRRLTGDYVAIKCLKKRDMIAKNQVFNVRSERAVMMRQTDSPYIAQLYSTFQTKDYLYLVMEYLNGGDCATLLKMLGTLEDKWAKRYIAEVVVGISDLHKRGIIHRDLKPDNLLIDSSGHLKLTDFGLSRVGVIGRHTSQHRKSSASEQAIEIFRRSLHNNSIQSPLAAMDSPELLPLNHKRNSSVTPFSLSPTTEHLKLQTGPVTAETAPSFLSTKKRSGSLLRGANSTRSGSNSSSTDSPNLHPVLPRTSSESSFAIVDDDYQQGSYPSDPPISSLALFDPDQENSNVKSFVGTPDYLAPEIISGEAQGEYSDWWSIGCILFEFLFGYPPFHADTPEKVFRNILKGEIDWPPLDEKEMRKYCSVEAEDLIKKLLNMDFEHRLGFNGADEIMRHPYFKGVNWDTLYSEVPDSFIPVVDDPESTDYFDLRGADISQFPKDDSDEEPMPPQSAKDLGSPALSYNPGPISNHLSLPSSPMVTRKERRGSKLADPSEFGSFHFRNLNVLEKANKDVINRLKSQHLEHRNSFSSSSSDGTPIGNSKSRGSSISSTVINPGSPFKQPVSPNTNTISPAKEKAGGVSSKRNSAGAVDCVDSPRPRLSTHSLSKQVIQRNLSESYQSPSSSDTEDSSSALMRIKRRRDNLRRFGSTSSIGSVPLSATNSSKGPQYELDVLYCEPIPIVRHSVAKMLEKCGCVVLGVADGDDLIRRATSKVKFDFIFTALKLPKVDAIDAVKLIKYTSGINSTTPIIAITGFAKDAIESGNFDDVLEKPLDIEVIRNSIAKFQLDNVAVESDPED</sequence>
<feature type="region of interest" description="Disordered" evidence="11">
    <location>
        <begin position="1251"/>
        <end position="1310"/>
    </location>
</feature>
<evidence type="ECO:0000256" key="5">
    <source>
        <dbReference type="ARBA" id="ARBA00022741"/>
    </source>
</evidence>
<evidence type="ECO:0000313" key="16">
    <source>
        <dbReference type="Proteomes" id="UP000195602"/>
    </source>
</evidence>
<feature type="region of interest" description="Disordered" evidence="11">
    <location>
        <begin position="651"/>
        <end position="796"/>
    </location>
</feature>
<dbReference type="SMART" id="SM00220">
    <property type="entry name" value="S_TKc"/>
    <property type="match status" value="1"/>
</dbReference>
<comment type="caution">
    <text evidence="10">Lacks conserved residue(s) required for the propagation of feature annotation.</text>
</comment>
<feature type="region of interest" description="Disordered" evidence="11">
    <location>
        <begin position="146"/>
        <end position="209"/>
    </location>
</feature>
<dbReference type="GO" id="GO:0005524">
    <property type="term" value="F:ATP binding"/>
    <property type="evidence" value="ECO:0007669"/>
    <property type="project" value="UniProtKB-KW"/>
</dbReference>